<feature type="chain" id="PRO_5021907003" description="EF-hand domain-containing protein" evidence="2">
    <location>
        <begin position="20"/>
        <end position="302"/>
    </location>
</feature>
<reference evidence="3 4" key="1">
    <citation type="submission" date="2019-06" db="EMBL/GenBank/DDBJ databases">
        <title>Genomic Encyclopedia of Archaeal and Bacterial Type Strains, Phase II (KMG-II): from individual species to whole genera.</title>
        <authorList>
            <person name="Goeker M."/>
        </authorList>
    </citation>
    <scope>NUCLEOTIDE SEQUENCE [LARGE SCALE GENOMIC DNA]</scope>
    <source>
        <strain evidence="3 4">DSM 24789</strain>
    </source>
</reference>
<protein>
    <recommendedName>
        <fullName evidence="5">EF-hand domain-containing protein</fullName>
    </recommendedName>
</protein>
<feature type="compositionally biased region" description="Polar residues" evidence="1">
    <location>
        <begin position="262"/>
        <end position="278"/>
    </location>
</feature>
<evidence type="ECO:0008006" key="5">
    <source>
        <dbReference type="Google" id="ProtNLM"/>
    </source>
</evidence>
<evidence type="ECO:0000256" key="2">
    <source>
        <dbReference type="SAM" id="SignalP"/>
    </source>
</evidence>
<keyword evidence="2" id="KW-0732">Signal</keyword>
<dbReference type="AlphaFoldDB" id="A0A543G5Y4"/>
<comment type="caution">
    <text evidence="3">The sequence shown here is derived from an EMBL/GenBank/DDBJ whole genome shotgun (WGS) entry which is preliminary data.</text>
</comment>
<dbReference type="RefSeq" id="WP_133063120.1">
    <property type="nucleotide sequence ID" value="NZ_VFPJ01000001.1"/>
</dbReference>
<name>A0A543G5Y4_9FLAO</name>
<feature type="region of interest" description="Disordered" evidence="1">
    <location>
        <begin position="262"/>
        <end position="302"/>
    </location>
</feature>
<proteinExistence type="predicted"/>
<evidence type="ECO:0000313" key="3">
    <source>
        <dbReference type="EMBL" id="TQM41496.1"/>
    </source>
</evidence>
<evidence type="ECO:0000313" key="4">
    <source>
        <dbReference type="Proteomes" id="UP000320773"/>
    </source>
</evidence>
<organism evidence="3 4">
    <name type="scientific">Flavobacterium branchiophilum</name>
    <dbReference type="NCBI Taxonomy" id="55197"/>
    <lineage>
        <taxon>Bacteria</taxon>
        <taxon>Pseudomonadati</taxon>
        <taxon>Bacteroidota</taxon>
        <taxon>Flavobacteriia</taxon>
        <taxon>Flavobacteriales</taxon>
        <taxon>Flavobacteriaceae</taxon>
        <taxon>Flavobacterium</taxon>
    </lineage>
</organism>
<dbReference type="EMBL" id="VFPJ01000001">
    <property type="protein sequence ID" value="TQM41496.1"/>
    <property type="molecule type" value="Genomic_DNA"/>
</dbReference>
<gene>
    <name evidence="3" type="ORF">BC670_2465</name>
</gene>
<accession>A0A543G5Y4</accession>
<feature type="signal peptide" evidence="2">
    <location>
        <begin position="1"/>
        <end position="19"/>
    </location>
</feature>
<dbReference type="Proteomes" id="UP000320773">
    <property type="component" value="Unassembled WGS sequence"/>
</dbReference>
<sequence length="302" mass="35033">MKLPLLCMLIMGCSTIGLAQEYQNPSLAGDQFSLEGALAVFKNAHSLENFETLINDQQQGINNLDLNQDGQIDYIQVDEMIDNNAHVVVLSTYLSNTTKQDIATIGIERTGNQEAILQIMGDDQLYTPNTIIEPVAINESYSPIGKGPNGFDIQTTAFGVNVWFWPCVQIMFAPRYVPWTSPHYYGYYPRWWKPWRPFGYTIFYNRCAPHRYYYQPCHTLRVPYSRNLYLPNRHQTNVYYKPHPNNGYNHRDNRQKQENTYHYSNQNRGNNRPYSTGNYEGGQRRQKGQREQGGSLGHGRRR</sequence>
<evidence type="ECO:0000256" key="1">
    <source>
        <dbReference type="SAM" id="MobiDB-lite"/>
    </source>
</evidence>